<dbReference type="AlphaFoldDB" id="A0A1V8TAT8"/>
<dbReference type="InterPro" id="IPR016181">
    <property type="entry name" value="Acyl_CoA_acyltransferase"/>
</dbReference>
<protein>
    <recommendedName>
        <fullName evidence="3">N-acetyltransferase domain-containing protein</fullName>
    </recommendedName>
</protein>
<accession>A0A1V8TAT8</accession>
<evidence type="ECO:0000259" key="3">
    <source>
        <dbReference type="PROSITE" id="PS51186"/>
    </source>
</evidence>
<dbReference type="Gene3D" id="3.40.630.30">
    <property type="match status" value="1"/>
</dbReference>
<evidence type="ECO:0000313" key="4">
    <source>
        <dbReference type="EMBL" id="OQO08506.1"/>
    </source>
</evidence>
<dbReference type="Proteomes" id="UP000192596">
    <property type="component" value="Unassembled WGS sequence"/>
</dbReference>
<dbReference type="EMBL" id="NAJO01000012">
    <property type="protein sequence ID" value="OQO08506.1"/>
    <property type="molecule type" value="Genomic_DNA"/>
</dbReference>
<dbReference type="InParanoid" id="A0A1V8TAT8"/>
<keyword evidence="5" id="KW-1185">Reference proteome</keyword>
<dbReference type="PANTHER" id="PTHR45910">
    <property type="entry name" value="N-ALPHA-ACETYLTRANSFERASE 20"/>
    <property type="match status" value="1"/>
</dbReference>
<feature type="domain" description="N-acetyltransferase" evidence="3">
    <location>
        <begin position="2"/>
        <end position="172"/>
    </location>
</feature>
<dbReference type="GO" id="GO:0004596">
    <property type="term" value="F:protein-N-terminal amino-acid acetyltransferase activity"/>
    <property type="evidence" value="ECO:0007669"/>
    <property type="project" value="TreeGrafter"/>
</dbReference>
<reference evidence="5" key="1">
    <citation type="submission" date="2017-03" db="EMBL/GenBank/DDBJ databases">
        <title>Genomes of endolithic fungi from Antarctica.</title>
        <authorList>
            <person name="Coleine C."/>
            <person name="Masonjones S."/>
            <person name="Stajich J.E."/>
        </authorList>
    </citation>
    <scope>NUCLEOTIDE SEQUENCE [LARGE SCALE GENOMIC DNA]</scope>
    <source>
        <strain evidence="5">CCFEE 5527</strain>
    </source>
</reference>
<proteinExistence type="predicted"/>
<dbReference type="PROSITE" id="PS51186">
    <property type="entry name" value="GNAT"/>
    <property type="match status" value="1"/>
</dbReference>
<comment type="caution">
    <text evidence="4">The sequence shown here is derived from an EMBL/GenBank/DDBJ whole genome shotgun (WGS) entry which is preliminary data.</text>
</comment>
<dbReference type="Pfam" id="PF00583">
    <property type="entry name" value="Acetyltransf_1"/>
    <property type="match status" value="1"/>
</dbReference>
<dbReference type="FunCoup" id="A0A1V8TAT8">
    <property type="interactions" value="1428"/>
</dbReference>
<dbReference type="PANTHER" id="PTHR45910:SF1">
    <property type="entry name" value="N-ALPHA-ACETYLTRANSFERASE 20"/>
    <property type="match status" value="1"/>
</dbReference>
<name>A0A1V8TAT8_9PEZI</name>
<dbReference type="CDD" id="cd04301">
    <property type="entry name" value="NAT_SF"/>
    <property type="match status" value="1"/>
</dbReference>
<keyword evidence="1" id="KW-0808">Transferase</keyword>
<sequence>MSAIRPMTPMDLLRFNPCNLDHLTETYNISFYLEYFTRWPSLCKVIESSTGEIEAYILGKLESSPHQISSIPYDPALTLYRKKFPNYLGWHAHITCLTVSPAARRKGLATKLSKAIEIAGDEAEAWFVDLFVRVENEAAIGLYRKMGYSIYRRIVDYYSDGSDAFDMRKPLKRDKQRKTIRANGETVRVQPSEVW</sequence>
<gene>
    <name evidence="4" type="ORF">B0A48_06376</name>
</gene>
<keyword evidence="2" id="KW-0012">Acyltransferase</keyword>
<evidence type="ECO:0000313" key="5">
    <source>
        <dbReference type="Proteomes" id="UP000192596"/>
    </source>
</evidence>
<dbReference type="GO" id="GO:0031416">
    <property type="term" value="C:NatB complex"/>
    <property type="evidence" value="ECO:0007669"/>
    <property type="project" value="TreeGrafter"/>
</dbReference>
<evidence type="ECO:0000256" key="1">
    <source>
        <dbReference type="ARBA" id="ARBA00022679"/>
    </source>
</evidence>
<dbReference type="STRING" id="1507870.A0A1V8TAT8"/>
<organism evidence="4 5">
    <name type="scientific">Cryoendolithus antarcticus</name>
    <dbReference type="NCBI Taxonomy" id="1507870"/>
    <lineage>
        <taxon>Eukaryota</taxon>
        <taxon>Fungi</taxon>
        <taxon>Dikarya</taxon>
        <taxon>Ascomycota</taxon>
        <taxon>Pezizomycotina</taxon>
        <taxon>Dothideomycetes</taxon>
        <taxon>Dothideomycetidae</taxon>
        <taxon>Cladosporiales</taxon>
        <taxon>Cladosporiaceae</taxon>
        <taxon>Cryoendolithus</taxon>
    </lineage>
</organism>
<dbReference type="SUPFAM" id="SSF55729">
    <property type="entry name" value="Acyl-CoA N-acyltransferases (Nat)"/>
    <property type="match status" value="1"/>
</dbReference>
<dbReference type="InterPro" id="IPR051646">
    <property type="entry name" value="NatB_acetyltransferase_subunit"/>
</dbReference>
<evidence type="ECO:0000256" key="2">
    <source>
        <dbReference type="ARBA" id="ARBA00023315"/>
    </source>
</evidence>
<dbReference type="OrthoDB" id="10264728at2759"/>
<dbReference type="InterPro" id="IPR000182">
    <property type="entry name" value="GNAT_dom"/>
</dbReference>